<dbReference type="Proteomes" id="UP001172791">
    <property type="component" value="Unassembled WGS sequence"/>
</dbReference>
<keyword evidence="3" id="KW-1185">Reference proteome</keyword>
<evidence type="ECO:0000313" key="1">
    <source>
        <dbReference type="EMBL" id="MDN4572899.1"/>
    </source>
</evidence>
<dbReference type="EMBL" id="QAIC01000032">
    <property type="protein sequence ID" value="MDN4572899.1"/>
    <property type="molecule type" value="Genomic_DNA"/>
</dbReference>
<organism evidence="1 4">
    <name type="scientific">Pandoraea cepalis</name>
    <dbReference type="NCBI Taxonomy" id="2508294"/>
    <lineage>
        <taxon>Bacteria</taxon>
        <taxon>Pseudomonadati</taxon>
        <taxon>Pseudomonadota</taxon>
        <taxon>Betaproteobacteria</taxon>
        <taxon>Burkholderiales</taxon>
        <taxon>Burkholderiaceae</taxon>
        <taxon>Pandoraea</taxon>
    </lineage>
</organism>
<dbReference type="AlphaFoldDB" id="A0AAW7MJM5"/>
<sequence length="47" mass="5338">MPGSVDDAFADVAVIFHWQPSAMDGWSLTELMQWRERARVRSGATEE</sequence>
<evidence type="ECO:0000313" key="2">
    <source>
        <dbReference type="EMBL" id="MDN4577262.1"/>
    </source>
</evidence>
<dbReference type="Proteomes" id="UP001172788">
    <property type="component" value="Unassembled WGS sequence"/>
</dbReference>
<evidence type="ECO:0000313" key="4">
    <source>
        <dbReference type="Proteomes" id="UP001172791"/>
    </source>
</evidence>
<reference evidence="1" key="1">
    <citation type="submission" date="2018-04" db="EMBL/GenBank/DDBJ databases">
        <authorList>
            <person name="Jy Z."/>
        </authorList>
    </citation>
    <scope>NUCLEOTIDE SEQUENCE</scope>
    <source>
        <strain evidence="2">AS13</strain>
        <strain evidence="1">LA18</strain>
    </source>
</reference>
<dbReference type="Pfam" id="PF06528">
    <property type="entry name" value="Phage_P2_GpE"/>
    <property type="match status" value="1"/>
</dbReference>
<dbReference type="InterPro" id="IPR009493">
    <property type="entry name" value="P2_GpE"/>
</dbReference>
<accession>A0AAW7MJM5</accession>
<evidence type="ECO:0000313" key="3">
    <source>
        <dbReference type="Proteomes" id="UP001172788"/>
    </source>
</evidence>
<gene>
    <name evidence="1" type="ORF">DBA34_06465</name>
    <name evidence="2" type="ORF">DBB29_03895</name>
</gene>
<name>A0AAW7MJM5_9BURK</name>
<protein>
    <submittedName>
        <fullName evidence="1">GpE family phage tail protein</fullName>
    </submittedName>
</protein>
<dbReference type="EMBL" id="QAID01000030">
    <property type="protein sequence ID" value="MDN4577262.1"/>
    <property type="molecule type" value="Genomic_DNA"/>
</dbReference>
<comment type="caution">
    <text evidence="1">The sequence shown here is derived from an EMBL/GenBank/DDBJ whole genome shotgun (WGS) entry which is preliminary data.</text>
</comment>
<proteinExistence type="predicted"/>